<feature type="transmembrane region" description="Helical" evidence="1">
    <location>
        <begin position="39"/>
        <end position="63"/>
    </location>
</feature>
<keyword evidence="1" id="KW-1133">Transmembrane helix</keyword>
<evidence type="ECO:0000313" key="3">
    <source>
        <dbReference type="Proteomes" id="UP000198967"/>
    </source>
</evidence>
<dbReference type="STRING" id="366584.SAMN05216377_10946"/>
<proteinExistence type="predicted"/>
<keyword evidence="1" id="KW-0472">Membrane</keyword>
<dbReference type="Proteomes" id="UP000198967">
    <property type="component" value="Unassembled WGS sequence"/>
</dbReference>
<protein>
    <submittedName>
        <fullName evidence="2">Uncharacterized protein</fullName>
    </submittedName>
</protein>
<dbReference type="EMBL" id="FNBE01000009">
    <property type="protein sequence ID" value="SDG10906.1"/>
    <property type="molecule type" value="Genomic_DNA"/>
</dbReference>
<name>A0A1G7RJG2_PSEOR</name>
<evidence type="ECO:0000256" key="1">
    <source>
        <dbReference type="SAM" id="Phobius"/>
    </source>
</evidence>
<dbReference type="RefSeq" id="WP_093084464.1">
    <property type="nucleotide sequence ID" value="NZ_FNBE01000009.1"/>
</dbReference>
<organism evidence="2 3">
    <name type="scientific">Pseudonocardia oroxyli</name>
    <dbReference type="NCBI Taxonomy" id="366584"/>
    <lineage>
        <taxon>Bacteria</taxon>
        <taxon>Bacillati</taxon>
        <taxon>Actinomycetota</taxon>
        <taxon>Actinomycetes</taxon>
        <taxon>Pseudonocardiales</taxon>
        <taxon>Pseudonocardiaceae</taxon>
        <taxon>Pseudonocardia</taxon>
    </lineage>
</organism>
<keyword evidence="1" id="KW-0812">Transmembrane</keyword>
<evidence type="ECO:0000313" key="2">
    <source>
        <dbReference type="EMBL" id="SDG10906.1"/>
    </source>
</evidence>
<sequence length="214" mass="24049">MRAAKQRGRLMVRSHSDRLVRSEPFEVFTRPQRSLPARLVGLLIRWRAELLILGLLLAAWVWLTKQMPAWAAGTALGGTVLVLVVWPASRRYLVHRGYAVMVRHRLRSTFVERRVMNYSGNLPLLLWARPTPVGERVWVLLRAGIDLQDIEVAASYYAVSGWARDARVVPTRRLAAIVVVEVVRRDPLTGPAVASPLSRTHLVPVPPLEEAGHA</sequence>
<feature type="transmembrane region" description="Helical" evidence="1">
    <location>
        <begin position="69"/>
        <end position="88"/>
    </location>
</feature>
<accession>A0A1G7RJG2</accession>
<gene>
    <name evidence="2" type="ORF">SAMN05216377_10946</name>
</gene>
<keyword evidence="3" id="KW-1185">Reference proteome</keyword>
<reference evidence="2 3" key="1">
    <citation type="submission" date="2016-10" db="EMBL/GenBank/DDBJ databases">
        <authorList>
            <person name="de Groot N.N."/>
        </authorList>
    </citation>
    <scope>NUCLEOTIDE SEQUENCE [LARGE SCALE GENOMIC DNA]</scope>
    <source>
        <strain evidence="2 3">CGMCC 4.3143</strain>
    </source>
</reference>
<dbReference type="AlphaFoldDB" id="A0A1G7RJG2"/>